<keyword evidence="2" id="KW-1185">Reference proteome</keyword>
<name>A0A1D2M4B2_ORCCI</name>
<evidence type="ECO:0000313" key="1">
    <source>
        <dbReference type="EMBL" id="ODM87806.1"/>
    </source>
</evidence>
<dbReference type="EMBL" id="LJIJ01004655">
    <property type="protein sequence ID" value="ODM87806.1"/>
    <property type="molecule type" value="Genomic_DNA"/>
</dbReference>
<sequence>KAPKGQDPASSQRQECRSWKFEKSTLTALSLSEDGGRTTREIGKRRKLKMTNNPDWETEFEIDFIREHQQYFLLRALGEFGLALLTTWIKGNLTSHLPNYGRSESRTTQAHRWKASNPDKCFRIIALENQPPMMSTRSPPKKPYVEVAYVDNPDGTPHKIGTHRHEEEFNCSEMGMESSPFIGKGKRPGFRMYTTPQISPRKSLSKAWSLERLRFQTRISLCLNRPQSNSPHARKTKACT</sequence>
<dbReference type="Proteomes" id="UP000094527">
    <property type="component" value="Unassembled WGS sequence"/>
</dbReference>
<feature type="non-terminal residue" evidence="1">
    <location>
        <position position="1"/>
    </location>
</feature>
<comment type="caution">
    <text evidence="1">The sequence shown here is derived from an EMBL/GenBank/DDBJ whole genome shotgun (WGS) entry which is preliminary data.</text>
</comment>
<proteinExistence type="predicted"/>
<dbReference type="AlphaFoldDB" id="A0A1D2M4B2"/>
<protein>
    <recommendedName>
        <fullName evidence="3">C2 domain-containing protein</fullName>
    </recommendedName>
</protein>
<accession>A0A1D2M4B2</accession>
<gene>
    <name evidence="1" type="ORF">Ocin01_18876</name>
</gene>
<organism evidence="1 2">
    <name type="scientific">Orchesella cincta</name>
    <name type="common">Springtail</name>
    <name type="synonym">Podura cincta</name>
    <dbReference type="NCBI Taxonomy" id="48709"/>
    <lineage>
        <taxon>Eukaryota</taxon>
        <taxon>Metazoa</taxon>
        <taxon>Ecdysozoa</taxon>
        <taxon>Arthropoda</taxon>
        <taxon>Hexapoda</taxon>
        <taxon>Collembola</taxon>
        <taxon>Entomobryomorpha</taxon>
        <taxon>Entomobryoidea</taxon>
        <taxon>Orchesellidae</taxon>
        <taxon>Orchesellinae</taxon>
        <taxon>Orchesella</taxon>
    </lineage>
</organism>
<evidence type="ECO:0008006" key="3">
    <source>
        <dbReference type="Google" id="ProtNLM"/>
    </source>
</evidence>
<reference evidence="1 2" key="1">
    <citation type="journal article" date="2016" name="Genome Biol. Evol.">
        <title>Gene Family Evolution Reflects Adaptation to Soil Environmental Stressors in the Genome of the Collembolan Orchesella cincta.</title>
        <authorList>
            <person name="Faddeeva-Vakhrusheva A."/>
            <person name="Derks M.F."/>
            <person name="Anvar S.Y."/>
            <person name="Agamennone V."/>
            <person name="Suring W."/>
            <person name="Smit S."/>
            <person name="van Straalen N.M."/>
            <person name="Roelofs D."/>
        </authorList>
    </citation>
    <scope>NUCLEOTIDE SEQUENCE [LARGE SCALE GENOMIC DNA]</scope>
    <source>
        <tissue evidence="1">Mixed pool</tissue>
    </source>
</reference>
<evidence type="ECO:0000313" key="2">
    <source>
        <dbReference type="Proteomes" id="UP000094527"/>
    </source>
</evidence>